<evidence type="ECO:0000313" key="2">
    <source>
        <dbReference type="Proteomes" id="UP001500767"/>
    </source>
</evidence>
<dbReference type="Gene3D" id="3.40.50.300">
    <property type="entry name" value="P-loop containing nucleotide triphosphate hydrolases"/>
    <property type="match status" value="1"/>
</dbReference>
<dbReference type="SUPFAM" id="SSF52540">
    <property type="entry name" value="P-loop containing nucleoside triphosphate hydrolases"/>
    <property type="match status" value="1"/>
</dbReference>
<dbReference type="Pfam" id="PF13671">
    <property type="entry name" value="AAA_33"/>
    <property type="match status" value="1"/>
</dbReference>
<organism evidence="1 2">
    <name type="scientific">Microlunatus spumicola</name>
    <dbReference type="NCBI Taxonomy" id="81499"/>
    <lineage>
        <taxon>Bacteria</taxon>
        <taxon>Bacillati</taxon>
        <taxon>Actinomycetota</taxon>
        <taxon>Actinomycetes</taxon>
        <taxon>Propionibacteriales</taxon>
        <taxon>Propionibacteriaceae</taxon>
        <taxon>Microlunatus</taxon>
    </lineage>
</organism>
<gene>
    <name evidence="1" type="ORF">GCM10022197_27490</name>
</gene>
<dbReference type="Proteomes" id="UP001500767">
    <property type="component" value="Unassembled WGS sequence"/>
</dbReference>
<dbReference type="EMBL" id="BAAAYR010000004">
    <property type="protein sequence ID" value="GAA3569664.1"/>
    <property type="molecule type" value="Genomic_DNA"/>
</dbReference>
<keyword evidence="2" id="KW-1185">Reference proteome</keyword>
<name>A0ABP6XS28_9ACTN</name>
<reference evidence="2" key="1">
    <citation type="journal article" date="2019" name="Int. J. Syst. Evol. Microbiol.">
        <title>The Global Catalogue of Microorganisms (GCM) 10K type strain sequencing project: providing services to taxonomists for standard genome sequencing and annotation.</title>
        <authorList>
            <consortium name="The Broad Institute Genomics Platform"/>
            <consortium name="The Broad Institute Genome Sequencing Center for Infectious Disease"/>
            <person name="Wu L."/>
            <person name="Ma J."/>
        </authorList>
    </citation>
    <scope>NUCLEOTIDE SEQUENCE [LARGE SCALE GENOMIC DNA]</scope>
    <source>
        <strain evidence="2">JCM 16540</strain>
    </source>
</reference>
<evidence type="ECO:0008006" key="3">
    <source>
        <dbReference type="Google" id="ProtNLM"/>
    </source>
</evidence>
<dbReference type="RefSeq" id="WP_204913214.1">
    <property type="nucleotide sequence ID" value="NZ_BAAAYR010000004.1"/>
</dbReference>
<dbReference type="InterPro" id="IPR027417">
    <property type="entry name" value="P-loop_NTPase"/>
</dbReference>
<proteinExistence type="predicted"/>
<comment type="caution">
    <text evidence="1">The sequence shown here is derived from an EMBL/GenBank/DDBJ whole genome shotgun (WGS) entry which is preliminary data.</text>
</comment>
<sequence length="190" mass="20377">MPVLVHLNGPPGIGKSTLSALWAERHPGTLNLDIDRLHALVGGWRDPENRTHDVLRPVALAMASTHLAGGHDVVLPQYLGRTDEVEAFADVARAQGAGFREVVLLDDRDSALERFAARSADTDWDRHNRVVVADLGGATFLGALHDQLLELVQARPSTLVVDSRPGAVEETYAALAEALGVQPEGPVDHA</sequence>
<evidence type="ECO:0000313" key="1">
    <source>
        <dbReference type="EMBL" id="GAA3569664.1"/>
    </source>
</evidence>
<protein>
    <recommendedName>
        <fullName evidence="3">AAA domain-containing protein</fullName>
    </recommendedName>
</protein>
<accession>A0ABP6XS28</accession>